<dbReference type="AlphaFoldDB" id="A0A919KTS5"/>
<comment type="PTM">
    <text evidence="11">The Fe-S cluster can be nitrosylated by nitric oxide (NO).</text>
</comment>
<evidence type="ECO:0000256" key="4">
    <source>
        <dbReference type="ARBA" id="ARBA00022723"/>
    </source>
</evidence>
<evidence type="ECO:0000256" key="9">
    <source>
        <dbReference type="ARBA" id="ARBA00023157"/>
    </source>
</evidence>
<name>A0A919KTS5_9ACTN</name>
<reference evidence="14" key="2">
    <citation type="submission" date="2020-09" db="EMBL/GenBank/DDBJ databases">
        <authorList>
            <person name="Sun Q."/>
            <person name="Ohkuma M."/>
        </authorList>
    </citation>
    <scope>NUCLEOTIDE SEQUENCE</scope>
    <source>
        <strain evidence="14">JCM 4646</strain>
    </source>
</reference>
<keyword evidence="8 11" id="KW-0238">DNA-binding</keyword>
<evidence type="ECO:0000313" key="14">
    <source>
        <dbReference type="EMBL" id="GHH72102.1"/>
    </source>
</evidence>
<evidence type="ECO:0000259" key="13">
    <source>
        <dbReference type="PROSITE" id="PS51674"/>
    </source>
</evidence>
<feature type="binding site" evidence="11">
    <location>
        <position position="63"/>
    </location>
    <ligand>
        <name>[4Fe-4S] cluster</name>
        <dbReference type="ChEBI" id="CHEBI:49883"/>
    </ligand>
</feature>
<feature type="binding site" evidence="11">
    <location>
        <position position="28"/>
    </location>
    <ligand>
        <name>[4Fe-4S] cluster</name>
        <dbReference type="ChEBI" id="CHEBI:49883"/>
    </ligand>
</feature>
<evidence type="ECO:0000256" key="6">
    <source>
        <dbReference type="ARBA" id="ARBA00023014"/>
    </source>
</evidence>
<evidence type="ECO:0000256" key="11">
    <source>
        <dbReference type="HAMAP-Rule" id="MF_01479"/>
    </source>
</evidence>
<keyword evidence="15" id="KW-1185">Reference proteome</keyword>
<feature type="binding site" evidence="11">
    <location>
        <position position="57"/>
    </location>
    <ligand>
        <name>[4Fe-4S] cluster</name>
        <dbReference type="ChEBI" id="CHEBI:49883"/>
    </ligand>
</feature>
<keyword evidence="6 11" id="KW-0411">Iron-sulfur</keyword>
<keyword evidence="5 11" id="KW-0408">Iron</keyword>
<dbReference type="Proteomes" id="UP000617734">
    <property type="component" value="Unassembled WGS sequence"/>
</dbReference>
<dbReference type="EMBL" id="BNBO01000017">
    <property type="protein sequence ID" value="GHH72102.1"/>
    <property type="molecule type" value="Genomic_DNA"/>
</dbReference>
<keyword evidence="7 11" id="KW-0805">Transcription regulation</keyword>
<dbReference type="GO" id="GO:0047134">
    <property type="term" value="F:protein-disulfide reductase [NAD(P)H] activity"/>
    <property type="evidence" value="ECO:0007669"/>
    <property type="project" value="TreeGrafter"/>
</dbReference>
<evidence type="ECO:0000256" key="8">
    <source>
        <dbReference type="ARBA" id="ARBA00023125"/>
    </source>
</evidence>
<feature type="binding site" evidence="11">
    <location>
        <position position="54"/>
    </location>
    <ligand>
        <name>[4Fe-4S] cluster</name>
        <dbReference type="ChEBI" id="CHEBI:49883"/>
    </ligand>
</feature>
<evidence type="ECO:0000256" key="10">
    <source>
        <dbReference type="ARBA" id="ARBA00023163"/>
    </source>
</evidence>
<evidence type="ECO:0000256" key="2">
    <source>
        <dbReference type="ARBA" id="ARBA00006597"/>
    </source>
</evidence>
<dbReference type="GO" id="GO:0046872">
    <property type="term" value="F:metal ion binding"/>
    <property type="evidence" value="ECO:0007669"/>
    <property type="project" value="UniProtKB-KW"/>
</dbReference>
<comment type="cofactor">
    <cofactor evidence="11">
        <name>[4Fe-4S] cluster</name>
        <dbReference type="ChEBI" id="CHEBI:49883"/>
    </cofactor>
    <text evidence="11">Binds 1 [4Fe-4S] cluster per subunit. Following nitrosylation of the [4Fe-4S] cluster binds 1 [4Fe-8(NO)] cluster per subunit.</text>
</comment>
<keyword evidence="3 11" id="KW-0004">4Fe-4S</keyword>
<dbReference type="PROSITE" id="PS51674">
    <property type="entry name" value="4FE4S_WBL"/>
    <property type="match status" value="1"/>
</dbReference>
<evidence type="ECO:0000256" key="3">
    <source>
        <dbReference type="ARBA" id="ARBA00022485"/>
    </source>
</evidence>
<dbReference type="PANTHER" id="PTHR38839">
    <property type="entry name" value="TRANSCRIPTIONAL REGULATOR WHID-RELATED"/>
    <property type="match status" value="1"/>
</dbReference>
<evidence type="ECO:0000256" key="12">
    <source>
        <dbReference type="SAM" id="MobiDB-lite"/>
    </source>
</evidence>
<dbReference type="GO" id="GO:0005737">
    <property type="term" value="C:cytoplasm"/>
    <property type="evidence" value="ECO:0007669"/>
    <property type="project" value="UniProtKB-SubCell"/>
</dbReference>
<dbReference type="InterPro" id="IPR034768">
    <property type="entry name" value="4FE4S_WBL"/>
</dbReference>
<keyword evidence="9 11" id="KW-1015">Disulfide bond</keyword>
<dbReference type="GO" id="GO:0051539">
    <property type="term" value="F:4 iron, 4 sulfur cluster binding"/>
    <property type="evidence" value="ECO:0007669"/>
    <property type="project" value="UniProtKB-UniRule"/>
</dbReference>
<comment type="subcellular location">
    <subcellularLocation>
        <location evidence="1 11">Cytoplasm</location>
    </subcellularLocation>
</comment>
<accession>A0A919KTS5</accession>
<protein>
    <recommendedName>
        <fullName evidence="11">Transcriptional regulator WhiB</fullName>
    </recommendedName>
</protein>
<dbReference type="GO" id="GO:0003677">
    <property type="term" value="F:DNA binding"/>
    <property type="evidence" value="ECO:0007669"/>
    <property type="project" value="UniProtKB-UniRule"/>
</dbReference>
<keyword evidence="4 11" id="KW-0479">Metal-binding</keyword>
<dbReference type="GO" id="GO:0045892">
    <property type="term" value="P:negative regulation of DNA-templated transcription"/>
    <property type="evidence" value="ECO:0007669"/>
    <property type="project" value="TreeGrafter"/>
</dbReference>
<comment type="caution">
    <text evidence="14">The sequence shown here is derived from an EMBL/GenBank/DDBJ whole genome shotgun (WGS) entry which is preliminary data.</text>
</comment>
<feature type="region of interest" description="Disordered" evidence="12">
    <location>
        <begin position="118"/>
        <end position="154"/>
    </location>
</feature>
<gene>
    <name evidence="11" type="primary">whiB</name>
    <name evidence="14" type="ORF">GCM10018781_34410</name>
</gene>
<reference evidence="14" key="1">
    <citation type="journal article" date="2014" name="Int. J. Syst. Evol. Microbiol.">
        <title>Complete genome sequence of Corynebacterium casei LMG S-19264T (=DSM 44701T), isolated from a smear-ripened cheese.</title>
        <authorList>
            <consortium name="US DOE Joint Genome Institute (JGI-PGF)"/>
            <person name="Walter F."/>
            <person name="Albersmeier A."/>
            <person name="Kalinowski J."/>
            <person name="Ruckert C."/>
        </authorList>
    </citation>
    <scope>NUCLEOTIDE SEQUENCE</scope>
    <source>
        <strain evidence="14">JCM 4646</strain>
    </source>
</reference>
<comment type="function">
    <text evidence="11">Acts as a transcriptional regulator. Probably redox-responsive. The apo- but not holo-form probably binds DNA.</text>
</comment>
<keyword evidence="11" id="KW-0963">Cytoplasm</keyword>
<dbReference type="GO" id="GO:0035731">
    <property type="term" value="F:dinitrosyl-iron complex binding"/>
    <property type="evidence" value="ECO:0007669"/>
    <property type="project" value="UniProtKB-UniRule"/>
</dbReference>
<evidence type="ECO:0000256" key="1">
    <source>
        <dbReference type="ARBA" id="ARBA00004496"/>
    </source>
</evidence>
<sequence>MAAATRRVARVTMPPLVDVLPDLSAGACRNVPDPDVFFPEDGDEVGAARAKRICAGCPVRSACLAYALATDEPHGIAGGLDPEERGTLARRTTATRTPVGTSVTAVLSQVDEALRRVREHAANRSRTAAQQPPAPAAQHAAGPVVTEVPTGGGQ</sequence>
<dbReference type="InterPro" id="IPR003482">
    <property type="entry name" value="Whib"/>
</dbReference>
<feature type="compositionally biased region" description="Low complexity" evidence="12">
    <location>
        <begin position="128"/>
        <end position="154"/>
    </location>
</feature>
<proteinExistence type="inferred from homology"/>
<evidence type="ECO:0000256" key="5">
    <source>
        <dbReference type="ARBA" id="ARBA00023004"/>
    </source>
</evidence>
<dbReference type="Pfam" id="PF02467">
    <property type="entry name" value="Whib"/>
    <property type="match status" value="1"/>
</dbReference>
<organism evidence="14 15">
    <name type="scientific">Kitasatospora indigofera</name>
    <dbReference type="NCBI Taxonomy" id="67307"/>
    <lineage>
        <taxon>Bacteria</taxon>
        <taxon>Bacillati</taxon>
        <taxon>Actinomycetota</taxon>
        <taxon>Actinomycetes</taxon>
        <taxon>Kitasatosporales</taxon>
        <taxon>Streptomycetaceae</taxon>
        <taxon>Kitasatospora</taxon>
    </lineage>
</organism>
<keyword evidence="10 11" id="KW-0804">Transcription</keyword>
<dbReference type="HAMAP" id="MF_01479">
    <property type="entry name" value="WhiB"/>
    <property type="match status" value="1"/>
</dbReference>
<evidence type="ECO:0000313" key="15">
    <source>
        <dbReference type="Proteomes" id="UP000617734"/>
    </source>
</evidence>
<evidence type="ECO:0000256" key="7">
    <source>
        <dbReference type="ARBA" id="ARBA00023015"/>
    </source>
</evidence>
<comment type="similarity">
    <text evidence="2 11">Belongs to the WhiB family.</text>
</comment>
<dbReference type="GO" id="GO:0045454">
    <property type="term" value="P:cell redox homeostasis"/>
    <property type="evidence" value="ECO:0007669"/>
    <property type="project" value="TreeGrafter"/>
</dbReference>
<comment type="PTM">
    <text evidence="11">Upon Fe-S cluster removal intramolecular disulfide bonds are formed.</text>
</comment>
<feature type="domain" description="4Fe-4S Wbl-type" evidence="13">
    <location>
        <begin position="27"/>
        <end position="87"/>
    </location>
</feature>